<evidence type="ECO:0000259" key="1">
    <source>
        <dbReference type="Pfam" id="PF13546"/>
    </source>
</evidence>
<evidence type="ECO:0000313" key="2">
    <source>
        <dbReference type="EMBL" id="MBB4908414.1"/>
    </source>
</evidence>
<feature type="domain" description="Transposase IS701-like DDE" evidence="1">
    <location>
        <begin position="28"/>
        <end position="237"/>
    </location>
</feature>
<dbReference type="InterPro" id="IPR038721">
    <property type="entry name" value="IS701-like_DDE_dom"/>
</dbReference>
<accession>A0A7W7VFS7</accession>
<dbReference type="EMBL" id="JACHJQ010000005">
    <property type="protein sequence ID" value="MBB4908414.1"/>
    <property type="molecule type" value="Genomic_DNA"/>
</dbReference>
<comment type="caution">
    <text evidence="2">The sequence shown here is derived from an EMBL/GenBank/DDBJ whole genome shotgun (WGS) entry which is preliminary data.</text>
</comment>
<organism evidence="2 3">
    <name type="scientific">Actinophytocola algeriensis</name>
    <dbReference type="NCBI Taxonomy" id="1768010"/>
    <lineage>
        <taxon>Bacteria</taxon>
        <taxon>Bacillati</taxon>
        <taxon>Actinomycetota</taxon>
        <taxon>Actinomycetes</taxon>
        <taxon>Pseudonocardiales</taxon>
        <taxon>Pseudonocardiaceae</taxon>
    </lineage>
</organism>
<protein>
    <submittedName>
        <fullName evidence="2">SRSO17 transposase</fullName>
    </submittedName>
</protein>
<gene>
    <name evidence="2" type="ORF">FHR82_004667</name>
</gene>
<dbReference type="AlphaFoldDB" id="A0A7W7VFS7"/>
<dbReference type="Pfam" id="PF13546">
    <property type="entry name" value="DDE_5"/>
    <property type="match status" value="1"/>
</dbReference>
<reference evidence="2 3" key="1">
    <citation type="submission" date="2020-08" db="EMBL/GenBank/DDBJ databases">
        <title>Genomic Encyclopedia of Type Strains, Phase III (KMG-III): the genomes of soil and plant-associated and newly described type strains.</title>
        <authorList>
            <person name="Whitman W."/>
        </authorList>
    </citation>
    <scope>NUCLEOTIDE SEQUENCE [LARGE SCALE GENOMIC DNA]</scope>
    <source>
        <strain evidence="2 3">CECT 8960</strain>
    </source>
</reference>
<keyword evidence="3" id="KW-1185">Reference proteome</keyword>
<evidence type="ECO:0000313" key="3">
    <source>
        <dbReference type="Proteomes" id="UP000520767"/>
    </source>
</evidence>
<sequence length="401" mass="45374">MTIGLDTISVRNESTNLAGFCRDRLSPLARSDQRRWGEVYVRGLVTVPGRKSIRRICDTVVGARADQCLQQFVNQSTWQWEPVRRNLAEHVTAEIAPRAWVVRDAVFPKNGANSVGVASRYVSAAGRTLNCQVGLTVMLAGDSAGVPVNWRLLLPRCWDDDERRRDRAHVPPTQRHRPRWQVMIEAVEEMRHGWGLAPAPVIADVADQQDVEPLLRALEERGLGYLLRVGQHVPAWSSRVGNNRVLTVGELALLAVRPAARTLNWQIRTEARAAATRFVASPVPCEADAPRLGHNVRLVRRFQPARHLLAQWTVGRNRPRATWLTNLNVARLPQLIDLVKLDGVAAEHLGRMQDDVGLRHFEGRSYRGWHHHVTLASIAYAYRLGREMEESREDLRIRPYV</sequence>
<dbReference type="PANTHER" id="PTHR33627">
    <property type="entry name" value="TRANSPOSASE"/>
    <property type="match status" value="1"/>
</dbReference>
<dbReference type="RefSeq" id="WP_184812575.1">
    <property type="nucleotide sequence ID" value="NZ_JACHJQ010000005.1"/>
</dbReference>
<proteinExistence type="predicted"/>
<dbReference type="PANTHER" id="PTHR33627:SF1">
    <property type="entry name" value="TRANSPOSASE"/>
    <property type="match status" value="1"/>
</dbReference>
<name>A0A7W7VFS7_9PSEU</name>
<dbReference type="InterPro" id="IPR039365">
    <property type="entry name" value="IS701-like"/>
</dbReference>
<dbReference type="Proteomes" id="UP000520767">
    <property type="component" value="Unassembled WGS sequence"/>
</dbReference>